<feature type="transmembrane region" description="Helical" evidence="2">
    <location>
        <begin position="56"/>
        <end position="82"/>
    </location>
</feature>
<feature type="domain" description="Phosphatidic acid phosphatase type 2/haloperoxidase" evidence="3">
    <location>
        <begin position="91"/>
        <end position="203"/>
    </location>
</feature>
<dbReference type="EMBL" id="BJHX01000001">
    <property type="protein sequence ID" value="GDY60848.1"/>
    <property type="molecule type" value="Genomic_DNA"/>
</dbReference>
<dbReference type="InterPro" id="IPR036938">
    <property type="entry name" value="PAP2/HPO_sf"/>
</dbReference>
<evidence type="ECO:0000259" key="3">
    <source>
        <dbReference type="SMART" id="SM00014"/>
    </source>
</evidence>
<proteinExistence type="predicted"/>
<dbReference type="InterPro" id="IPR000326">
    <property type="entry name" value="PAP2/HPO"/>
</dbReference>
<dbReference type="Gene3D" id="1.20.144.10">
    <property type="entry name" value="Phosphatidic acid phosphatase type 2/haloperoxidase"/>
    <property type="match status" value="1"/>
</dbReference>
<dbReference type="PANTHER" id="PTHR14969:SF13">
    <property type="entry name" value="AT30094P"/>
    <property type="match status" value="1"/>
</dbReference>
<evidence type="ECO:0000313" key="7">
    <source>
        <dbReference type="Proteomes" id="UP000302139"/>
    </source>
</evidence>
<dbReference type="SUPFAM" id="SSF48317">
    <property type="entry name" value="Acid phosphatase/Vanadium-dependent haloperoxidase"/>
    <property type="match status" value="1"/>
</dbReference>
<keyword evidence="2" id="KW-1133">Transmembrane helix</keyword>
<reference evidence="5 6" key="1">
    <citation type="submission" date="2019-04" db="EMBL/GenBank/DDBJ databases">
        <title>Draft genome sequences of Streptomyces avermitilis ATCC 31267.</title>
        <authorList>
            <person name="Komaki H."/>
            <person name="Tamura T."/>
            <person name="Hosoyama A."/>
        </authorList>
    </citation>
    <scope>NUCLEOTIDE SEQUENCE [LARGE SCALE GENOMIC DNA]</scope>
    <source>
        <strain evidence="5 6">ATCC 31267</strain>
    </source>
</reference>
<feature type="transmembrane region" description="Helical" evidence="2">
    <location>
        <begin position="160"/>
        <end position="180"/>
    </location>
</feature>
<dbReference type="CDD" id="cd03392">
    <property type="entry name" value="PAP2_like_2"/>
    <property type="match status" value="1"/>
</dbReference>
<dbReference type="GeneID" id="41544769"/>
<evidence type="ECO:0000256" key="1">
    <source>
        <dbReference type="SAM" id="MobiDB-lite"/>
    </source>
</evidence>
<dbReference type="Proteomes" id="UP000299211">
    <property type="component" value="Unassembled WGS sequence"/>
</dbReference>
<keyword evidence="2" id="KW-0812">Transmembrane</keyword>
<dbReference type="PANTHER" id="PTHR14969">
    <property type="entry name" value="SPHINGOSINE-1-PHOSPHATE PHOSPHOHYDROLASE"/>
    <property type="match status" value="1"/>
</dbReference>
<dbReference type="Proteomes" id="UP000302139">
    <property type="component" value="Unassembled WGS sequence"/>
</dbReference>
<evidence type="ECO:0000313" key="5">
    <source>
        <dbReference type="EMBL" id="GDY79075.1"/>
    </source>
</evidence>
<evidence type="ECO:0000313" key="4">
    <source>
        <dbReference type="EMBL" id="GDY60848.1"/>
    </source>
</evidence>
<comment type="caution">
    <text evidence="4">The sequence shown here is derived from an EMBL/GenBank/DDBJ whole genome shotgun (WGS) entry which is preliminary data.</text>
</comment>
<feature type="transmembrane region" description="Helical" evidence="2">
    <location>
        <begin position="89"/>
        <end position="114"/>
    </location>
</feature>
<dbReference type="OMA" id="LAWRRHW"/>
<evidence type="ECO:0000256" key="2">
    <source>
        <dbReference type="SAM" id="Phobius"/>
    </source>
</evidence>
<feature type="transmembrane region" description="Helical" evidence="2">
    <location>
        <begin position="134"/>
        <end position="153"/>
    </location>
</feature>
<protein>
    <submittedName>
        <fullName evidence="4">Phosphatase PAP2 family protein</fullName>
    </submittedName>
</protein>
<feature type="region of interest" description="Disordered" evidence="1">
    <location>
        <begin position="220"/>
        <end position="283"/>
    </location>
</feature>
<name>A0A4D4LQY6_STRAX</name>
<dbReference type="EMBL" id="BJHY01000001">
    <property type="protein sequence ID" value="GDY79075.1"/>
    <property type="molecule type" value="Genomic_DNA"/>
</dbReference>
<evidence type="ECO:0000313" key="6">
    <source>
        <dbReference type="Proteomes" id="UP000299211"/>
    </source>
</evidence>
<keyword evidence="2" id="KW-0472">Membrane</keyword>
<accession>A0A4D4LQY6</accession>
<dbReference type="AlphaFoldDB" id="A0A4D4LQY6"/>
<reference evidence="4 7" key="2">
    <citation type="submission" date="2019-04" db="EMBL/GenBank/DDBJ databases">
        <title>Draft genome sequences of Streptomyces avermitilis NBRC 14893.</title>
        <authorList>
            <person name="Komaki H."/>
            <person name="Tamura T."/>
            <person name="Hosoyama A."/>
        </authorList>
    </citation>
    <scope>NUCLEOTIDE SEQUENCE [LARGE SCALE GENOMIC DNA]</scope>
    <source>
        <strain evidence="4 7">NBRC 14893</strain>
    </source>
</reference>
<gene>
    <name evidence="4" type="ORF">SAV14893_002410</name>
    <name evidence="5" type="ORF">SAV31267_085600</name>
</gene>
<feature type="compositionally biased region" description="Basic residues" evidence="1">
    <location>
        <begin position="252"/>
        <end position="263"/>
    </location>
</feature>
<dbReference type="Pfam" id="PF01569">
    <property type="entry name" value="PAP2"/>
    <property type="match status" value="1"/>
</dbReference>
<dbReference type="SMART" id="SM00014">
    <property type="entry name" value="acidPPc"/>
    <property type="match status" value="1"/>
</dbReference>
<organism evidence="4 7">
    <name type="scientific">Streptomyces avermitilis</name>
    <dbReference type="NCBI Taxonomy" id="33903"/>
    <lineage>
        <taxon>Bacteria</taxon>
        <taxon>Bacillati</taxon>
        <taxon>Actinomycetota</taxon>
        <taxon>Actinomycetes</taxon>
        <taxon>Kitasatosporales</taxon>
        <taxon>Streptomycetaceae</taxon>
        <taxon>Streptomyces</taxon>
    </lineage>
</organism>
<feature type="transmembrane region" description="Helical" evidence="2">
    <location>
        <begin position="192"/>
        <end position="214"/>
    </location>
</feature>
<sequence>MKREDASDLAGSTAVGALVAFVLLALTVSGRAGDPLFGDADLFDWSVTHRPPVAVAVARAVTYTGTGFIPYALVVLAGLLVGRTARQRLFSVAAALLCLAAGQAVRYGVMSLIARPRPATAGWSTHASGWSFPSGHTTTSAITAGLLVLAVLARAPRGRGPLAVAIGCWGVLVGLTRVYLGVHWFSDVLGGWLFALCWLSLSAYVVTRIAPPVLHEIAASRHRPGPTTEERRHDSPTSTEDPLDPAPPPSRTGRRRGLSRRRDRAGTRDVAASSAPDRRRRPS</sequence>
<dbReference type="RefSeq" id="WP_010982607.1">
    <property type="nucleotide sequence ID" value="NZ_BAABTN010000059.1"/>
</dbReference>